<proteinExistence type="predicted"/>
<reference evidence="1 2" key="1">
    <citation type="submission" date="2019-02" db="EMBL/GenBank/DDBJ databases">
        <title>Deep-cultivation of Planctomycetes and their phenomic and genomic characterization uncovers novel biology.</title>
        <authorList>
            <person name="Wiegand S."/>
            <person name="Jogler M."/>
            <person name="Boedeker C."/>
            <person name="Pinto D."/>
            <person name="Vollmers J."/>
            <person name="Rivas-Marin E."/>
            <person name="Kohn T."/>
            <person name="Peeters S.H."/>
            <person name="Heuer A."/>
            <person name="Rast P."/>
            <person name="Oberbeckmann S."/>
            <person name="Bunk B."/>
            <person name="Jeske O."/>
            <person name="Meyerdierks A."/>
            <person name="Storesund J.E."/>
            <person name="Kallscheuer N."/>
            <person name="Luecker S."/>
            <person name="Lage O.M."/>
            <person name="Pohl T."/>
            <person name="Merkel B.J."/>
            <person name="Hornburger P."/>
            <person name="Mueller R.-W."/>
            <person name="Bruemmer F."/>
            <person name="Labrenz M."/>
            <person name="Spormann A.M."/>
            <person name="Op den Camp H."/>
            <person name="Overmann J."/>
            <person name="Amann R."/>
            <person name="Jetten M.S.M."/>
            <person name="Mascher T."/>
            <person name="Medema M.H."/>
            <person name="Devos D.P."/>
            <person name="Kaster A.-K."/>
            <person name="Ovreas L."/>
            <person name="Rohde M."/>
            <person name="Galperin M.Y."/>
            <person name="Jogler C."/>
        </authorList>
    </citation>
    <scope>NUCLEOTIDE SEQUENCE [LARGE SCALE GENOMIC DNA]</scope>
    <source>
        <strain evidence="1 2">Poly24</strain>
    </source>
</reference>
<dbReference type="EMBL" id="CP036348">
    <property type="protein sequence ID" value="QDV66606.1"/>
    <property type="molecule type" value="Genomic_DNA"/>
</dbReference>
<protein>
    <submittedName>
        <fullName evidence="1">Uncharacterized protein</fullName>
    </submittedName>
</protein>
<gene>
    <name evidence="1" type="ORF">Poly24_02930</name>
</gene>
<keyword evidence="2" id="KW-1185">Reference proteome</keyword>
<dbReference type="Proteomes" id="UP000315082">
    <property type="component" value="Chromosome"/>
</dbReference>
<organism evidence="1 2">
    <name type="scientific">Rosistilla carotiformis</name>
    <dbReference type="NCBI Taxonomy" id="2528017"/>
    <lineage>
        <taxon>Bacteria</taxon>
        <taxon>Pseudomonadati</taxon>
        <taxon>Planctomycetota</taxon>
        <taxon>Planctomycetia</taxon>
        <taxon>Pirellulales</taxon>
        <taxon>Pirellulaceae</taxon>
        <taxon>Rosistilla</taxon>
    </lineage>
</organism>
<dbReference type="AlphaFoldDB" id="A0A518JM29"/>
<name>A0A518JM29_9BACT</name>
<sequence length="142" mass="14500">MFSLNGMVQVASVCAVVSILGCGSAVNDPRSNHVQGSVSFKGAPVAFGDIRFIPENGPAGYAQIRDGKYDTAALGGKGTVGGKQTVVINGFDGVAKPAEELPNGAPLFPEYRTDVEIASGGGSEDFEVVVQKPQGMQRGGGV</sequence>
<dbReference type="KEGG" id="rcf:Poly24_02930"/>
<evidence type="ECO:0000313" key="1">
    <source>
        <dbReference type="EMBL" id="QDV66606.1"/>
    </source>
</evidence>
<evidence type="ECO:0000313" key="2">
    <source>
        <dbReference type="Proteomes" id="UP000315082"/>
    </source>
</evidence>
<accession>A0A518JM29</accession>